<dbReference type="RefSeq" id="WP_245901076.1">
    <property type="nucleotide sequence ID" value="NZ_QJSX01000014.1"/>
</dbReference>
<evidence type="ECO:0000256" key="1">
    <source>
        <dbReference type="ARBA" id="ARBA00023002"/>
    </source>
</evidence>
<keyword evidence="4" id="KW-1185">Reference proteome</keyword>
<dbReference type="InterPro" id="IPR050523">
    <property type="entry name" value="AKR_Detox_Biosynth"/>
</dbReference>
<dbReference type="EMBL" id="QJSX01000014">
    <property type="protein sequence ID" value="PYE51928.1"/>
    <property type="molecule type" value="Genomic_DNA"/>
</dbReference>
<evidence type="ECO:0000259" key="2">
    <source>
        <dbReference type="Pfam" id="PF00248"/>
    </source>
</evidence>
<proteinExistence type="predicted"/>
<gene>
    <name evidence="3" type="ORF">DES52_114129</name>
</gene>
<dbReference type="GO" id="GO:0005829">
    <property type="term" value="C:cytosol"/>
    <property type="evidence" value="ECO:0007669"/>
    <property type="project" value="TreeGrafter"/>
</dbReference>
<keyword evidence="1" id="KW-0560">Oxidoreductase</keyword>
<dbReference type="PANTHER" id="PTHR43364:SF4">
    <property type="entry name" value="NAD(P)-LINKED OXIDOREDUCTASE SUPERFAMILY PROTEIN"/>
    <property type="match status" value="1"/>
</dbReference>
<comment type="caution">
    <text evidence="3">The sequence shown here is derived from an EMBL/GenBank/DDBJ whole genome shotgun (WGS) entry which is preliminary data.</text>
</comment>
<dbReference type="PANTHER" id="PTHR43364">
    <property type="entry name" value="NADH-SPECIFIC METHYLGLYOXAL REDUCTASE-RELATED"/>
    <property type="match status" value="1"/>
</dbReference>
<dbReference type="CDD" id="cd19081">
    <property type="entry name" value="AKR_AKR9C1"/>
    <property type="match status" value="1"/>
</dbReference>
<organism evidence="3 4">
    <name type="scientific">Deinococcus yavapaiensis KR-236</name>
    <dbReference type="NCBI Taxonomy" id="694435"/>
    <lineage>
        <taxon>Bacteria</taxon>
        <taxon>Thermotogati</taxon>
        <taxon>Deinococcota</taxon>
        <taxon>Deinococci</taxon>
        <taxon>Deinococcales</taxon>
        <taxon>Deinococcaceae</taxon>
        <taxon>Deinococcus</taxon>
    </lineage>
</organism>
<dbReference type="FunFam" id="3.20.20.100:FF:000004">
    <property type="entry name" value="Oxidoreductase, aldo/keto reductase"/>
    <property type="match status" value="1"/>
</dbReference>
<reference evidence="3 4" key="1">
    <citation type="submission" date="2018-06" db="EMBL/GenBank/DDBJ databases">
        <title>Genomic Encyclopedia of Type Strains, Phase IV (KMG-IV): sequencing the most valuable type-strain genomes for metagenomic binning, comparative biology and taxonomic classification.</title>
        <authorList>
            <person name="Goeker M."/>
        </authorList>
    </citation>
    <scope>NUCLEOTIDE SEQUENCE [LARGE SCALE GENOMIC DNA]</scope>
    <source>
        <strain evidence="3 4">DSM 18048</strain>
    </source>
</reference>
<dbReference type="AlphaFoldDB" id="A0A318S4D6"/>
<dbReference type="Proteomes" id="UP000248326">
    <property type="component" value="Unassembled WGS sequence"/>
</dbReference>
<dbReference type="Gene3D" id="3.20.20.100">
    <property type="entry name" value="NADP-dependent oxidoreductase domain"/>
    <property type="match status" value="1"/>
</dbReference>
<accession>A0A318S4D6</accession>
<protein>
    <submittedName>
        <fullName evidence="3">Aryl-alcohol dehydrogenase-like predicted oxidoreductase</fullName>
    </submittedName>
</protein>
<dbReference type="SUPFAM" id="SSF51430">
    <property type="entry name" value="NAD(P)-linked oxidoreductase"/>
    <property type="match status" value="1"/>
</dbReference>
<sequence>MTNSTLPLRRLGRTGLKVSALSLGTMQFGWTADEATSHAVLDAYAEAGGNFIDTADIYSNWAPGNPGGVSEEIIGRWLQERDRSDFVVATKVRGPMGGPLREGLSKRWILQAAEESLSRLNIDYIDLYQVHWPDLETPIEETLEALTDLVRSGLVRYIGASNFPAWRLTESLWKADKHSFARFDSLQPEYSIAAPVRASFERELAILCQTHGIGVIPYSPLSGGFLTGKYRKGQPLPDSERAGGIQRRFFSDQNFAVVEELVRVADAHGAKPAQVALAWLLAKPYMTAPIIGANSVEQLRDLLPAATLRLTPEDITALDEVSKWERARTDV</sequence>
<feature type="domain" description="NADP-dependent oxidoreductase" evidence="2">
    <location>
        <begin position="21"/>
        <end position="322"/>
    </location>
</feature>
<evidence type="ECO:0000313" key="4">
    <source>
        <dbReference type="Proteomes" id="UP000248326"/>
    </source>
</evidence>
<dbReference type="Pfam" id="PF00248">
    <property type="entry name" value="Aldo_ket_red"/>
    <property type="match status" value="1"/>
</dbReference>
<dbReference type="InterPro" id="IPR036812">
    <property type="entry name" value="NAD(P)_OxRdtase_dom_sf"/>
</dbReference>
<dbReference type="GO" id="GO:0016491">
    <property type="term" value="F:oxidoreductase activity"/>
    <property type="evidence" value="ECO:0007669"/>
    <property type="project" value="UniProtKB-KW"/>
</dbReference>
<name>A0A318S4D6_9DEIO</name>
<dbReference type="InterPro" id="IPR023210">
    <property type="entry name" value="NADP_OxRdtase_dom"/>
</dbReference>
<evidence type="ECO:0000313" key="3">
    <source>
        <dbReference type="EMBL" id="PYE51928.1"/>
    </source>
</evidence>